<dbReference type="SUPFAM" id="SSF55874">
    <property type="entry name" value="ATPase domain of HSP90 chaperone/DNA topoisomerase II/histidine kinase"/>
    <property type="match status" value="1"/>
</dbReference>
<evidence type="ECO:0000313" key="16">
    <source>
        <dbReference type="EMBL" id="NJC32703.1"/>
    </source>
</evidence>
<keyword evidence="12" id="KW-0902">Two-component regulatory system</keyword>
<comment type="catalytic activity">
    <reaction evidence="1">
        <text>ATP + protein L-histidine = ADP + protein N-phospho-L-histidine.</text>
        <dbReference type="EC" id="2.7.13.3"/>
    </reaction>
</comment>
<dbReference type="PROSITE" id="PS50109">
    <property type="entry name" value="HIS_KIN"/>
    <property type="match status" value="1"/>
</dbReference>
<evidence type="ECO:0000256" key="13">
    <source>
        <dbReference type="SAM" id="Coils"/>
    </source>
</evidence>
<dbReference type="Gene3D" id="3.30.565.10">
    <property type="entry name" value="Histidine kinase-like ATPase, C-terminal domain"/>
    <property type="match status" value="1"/>
</dbReference>
<dbReference type="GO" id="GO:0004673">
    <property type="term" value="F:protein histidine kinase activity"/>
    <property type="evidence" value="ECO:0007669"/>
    <property type="project" value="UniProtKB-EC"/>
</dbReference>
<dbReference type="InterPro" id="IPR003661">
    <property type="entry name" value="HisK_dim/P_dom"/>
</dbReference>
<evidence type="ECO:0000256" key="6">
    <source>
        <dbReference type="ARBA" id="ARBA00022679"/>
    </source>
</evidence>
<keyword evidence="10" id="KW-0067">ATP-binding</keyword>
<keyword evidence="14" id="KW-0472">Membrane</keyword>
<dbReference type="InterPro" id="IPR005467">
    <property type="entry name" value="His_kinase_dom"/>
</dbReference>
<dbReference type="PANTHER" id="PTHR43065">
    <property type="entry name" value="SENSOR HISTIDINE KINASE"/>
    <property type="match status" value="1"/>
</dbReference>
<sequence length="564" mass="59503">MRSLPSWLRWLAAALILAILAAVAAAHIAERRAVSAIAAAARSDAALRTALLDSEVARLRLLPRALAEDRDVLGALAGQGPARAALNRKLETLATDTGAAVLYVIGRDGVAIASSNWRTPQSFVGTDYDFRSYVREARARGEATEFAVGTVSRRPGLYFARRNSDGGIVVVKLEFGGIERAWARAGGTSIVTDAAGVVMVTSAPAWRFATTRPLSPTAMAVVRDAALLGDRPLPALPFDGDRLAGVRVIGASAPAQLPGWTLTLFRPVGPALVAGRVAALVTALSVLGLLALVWVVRERARLGRRRTAELEQAVGARTAELAREMDERAAVEARAAELREGLRQANRLATLGQVTASVAHETAQPVAAIRTYAETSRLLLERGDTAAVVANLAAIGRLTDRVGAVTTELRGFARRRAGDLRAVPLADVVEGAMLILKEQLRAVTLDVAPIDPALAVTGGRVRLEQVLVNLMQNAIEAMAATPHPVLTLSTVVAADVVRLTVADTGPGIPAHIAERLFTPFVTSRDSGLGLGLVIAHDIMIDLGGTLRQLPSAEGAVFEITMRRA</sequence>
<evidence type="ECO:0000256" key="11">
    <source>
        <dbReference type="ARBA" id="ARBA00022989"/>
    </source>
</evidence>
<dbReference type="RefSeq" id="WP_167952078.1">
    <property type="nucleotide sequence ID" value="NZ_JAATJE010000001.1"/>
</dbReference>
<dbReference type="InterPro" id="IPR003594">
    <property type="entry name" value="HATPase_dom"/>
</dbReference>
<proteinExistence type="predicted"/>
<keyword evidence="9 16" id="KW-0418">Kinase</keyword>
<evidence type="ECO:0000256" key="14">
    <source>
        <dbReference type="SAM" id="Phobius"/>
    </source>
</evidence>
<keyword evidence="13" id="KW-0175">Coiled coil</keyword>
<evidence type="ECO:0000313" key="17">
    <source>
        <dbReference type="Proteomes" id="UP000734218"/>
    </source>
</evidence>
<keyword evidence="4" id="KW-1003">Cell membrane</keyword>
<dbReference type="InterPro" id="IPR029151">
    <property type="entry name" value="Sensor-like_sf"/>
</dbReference>
<feature type="domain" description="Histidine kinase" evidence="15">
    <location>
        <begin position="357"/>
        <end position="564"/>
    </location>
</feature>
<gene>
    <name evidence="16" type="ORF">GGR88_000177</name>
</gene>
<evidence type="ECO:0000256" key="5">
    <source>
        <dbReference type="ARBA" id="ARBA00022553"/>
    </source>
</evidence>
<dbReference type="CDD" id="cd00082">
    <property type="entry name" value="HisKA"/>
    <property type="match status" value="1"/>
</dbReference>
<keyword evidence="8" id="KW-0547">Nucleotide-binding</keyword>
<dbReference type="EC" id="2.7.13.3" evidence="3"/>
<evidence type="ECO:0000256" key="2">
    <source>
        <dbReference type="ARBA" id="ARBA00004651"/>
    </source>
</evidence>
<evidence type="ECO:0000259" key="15">
    <source>
        <dbReference type="PROSITE" id="PS50109"/>
    </source>
</evidence>
<evidence type="ECO:0000256" key="3">
    <source>
        <dbReference type="ARBA" id="ARBA00012438"/>
    </source>
</evidence>
<keyword evidence="6 16" id="KW-0808">Transferase</keyword>
<keyword evidence="17" id="KW-1185">Reference proteome</keyword>
<dbReference type="InterPro" id="IPR004358">
    <property type="entry name" value="Sig_transdc_His_kin-like_C"/>
</dbReference>
<dbReference type="Gene3D" id="3.30.450.20">
    <property type="entry name" value="PAS domain"/>
    <property type="match status" value="2"/>
</dbReference>
<dbReference type="SMART" id="SM00387">
    <property type="entry name" value="HATPase_c"/>
    <property type="match status" value="1"/>
</dbReference>
<dbReference type="SUPFAM" id="SSF103190">
    <property type="entry name" value="Sensory domain-like"/>
    <property type="match status" value="1"/>
</dbReference>
<reference evidence="16 17" key="1">
    <citation type="submission" date="2020-03" db="EMBL/GenBank/DDBJ databases">
        <title>Genomic Encyclopedia of Type Strains, Phase IV (KMG-IV): sequencing the most valuable type-strain genomes for metagenomic binning, comparative biology and taxonomic classification.</title>
        <authorList>
            <person name="Goeker M."/>
        </authorList>
    </citation>
    <scope>NUCLEOTIDE SEQUENCE [LARGE SCALE GENOMIC DNA]</scope>
    <source>
        <strain evidence="16 17">DSM 27651</strain>
    </source>
</reference>
<keyword evidence="7 14" id="KW-0812">Transmembrane</keyword>
<dbReference type="PANTHER" id="PTHR43065:SF46">
    <property type="entry name" value="C4-DICARBOXYLATE TRANSPORT SENSOR PROTEIN DCTB"/>
    <property type="match status" value="1"/>
</dbReference>
<dbReference type="PRINTS" id="PR00344">
    <property type="entry name" value="BCTRLSENSOR"/>
</dbReference>
<feature type="transmembrane region" description="Helical" evidence="14">
    <location>
        <begin position="273"/>
        <end position="296"/>
    </location>
</feature>
<evidence type="ECO:0000256" key="1">
    <source>
        <dbReference type="ARBA" id="ARBA00000085"/>
    </source>
</evidence>
<dbReference type="Gene3D" id="1.10.287.130">
    <property type="match status" value="1"/>
</dbReference>
<evidence type="ECO:0000256" key="10">
    <source>
        <dbReference type="ARBA" id="ARBA00022840"/>
    </source>
</evidence>
<dbReference type="InterPro" id="IPR036097">
    <property type="entry name" value="HisK_dim/P_sf"/>
</dbReference>
<name>A0ABX0XH97_9SPHN</name>
<keyword evidence="11 14" id="KW-1133">Transmembrane helix</keyword>
<dbReference type="SMART" id="SM00388">
    <property type="entry name" value="HisKA"/>
    <property type="match status" value="1"/>
</dbReference>
<dbReference type="Proteomes" id="UP000734218">
    <property type="component" value="Unassembled WGS sequence"/>
</dbReference>
<evidence type="ECO:0000256" key="12">
    <source>
        <dbReference type="ARBA" id="ARBA00023012"/>
    </source>
</evidence>
<dbReference type="Gene3D" id="6.10.250.3020">
    <property type="match status" value="1"/>
</dbReference>
<keyword evidence="5" id="KW-0597">Phosphoprotein</keyword>
<evidence type="ECO:0000256" key="4">
    <source>
        <dbReference type="ARBA" id="ARBA00022475"/>
    </source>
</evidence>
<evidence type="ECO:0000256" key="8">
    <source>
        <dbReference type="ARBA" id="ARBA00022741"/>
    </source>
</evidence>
<organism evidence="16 17">
    <name type="scientific">Sphingomonas jejuensis</name>
    <dbReference type="NCBI Taxonomy" id="904715"/>
    <lineage>
        <taxon>Bacteria</taxon>
        <taxon>Pseudomonadati</taxon>
        <taxon>Pseudomonadota</taxon>
        <taxon>Alphaproteobacteria</taxon>
        <taxon>Sphingomonadales</taxon>
        <taxon>Sphingomonadaceae</taxon>
        <taxon>Sphingomonas</taxon>
    </lineage>
</organism>
<comment type="caution">
    <text evidence="16">The sequence shown here is derived from an EMBL/GenBank/DDBJ whole genome shotgun (WGS) entry which is preliminary data.</text>
</comment>
<dbReference type="SUPFAM" id="SSF47384">
    <property type="entry name" value="Homodimeric domain of signal transducing histidine kinase"/>
    <property type="match status" value="1"/>
</dbReference>
<comment type="subcellular location">
    <subcellularLocation>
        <location evidence="2">Cell membrane</location>
        <topology evidence="2">Multi-pass membrane protein</topology>
    </subcellularLocation>
</comment>
<dbReference type="EMBL" id="JAATJE010000001">
    <property type="protein sequence ID" value="NJC32703.1"/>
    <property type="molecule type" value="Genomic_DNA"/>
</dbReference>
<protein>
    <recommendedName>
        <fullName evidence="3">histidine kinase</fullName>
        <ecNumber evidence="3">2.7.13.3</ecNumber>
    </recommendedName>
</protein>
<dbReference type="InterPro" id="IPR017055">
    <property type="entry name" value="Sig_transdc_His_kinase_DctB"/>
</dbReference>
<dbReference type="Pfam" id="PF02518">
    <property type="entry name" value="HATPase_c"/>
    <property type="match status" value="1"/>
</dbReference>
<dbReference type="InterPro" id="IPR036890">
    <property type="entry name" value="HATPase_C_sf"/>
</dbReference>
<evidence type="ECO:0000256" key="9">
    <source>
        <dbReference type="ARBA" id="ARBA00022777"/>
    </source>
</evidence>
<accession>A0ABX0XH97</accession>
<dbReference type="PIRSF" id="PIRSF036431">
    <property type="entry name" value="STHK_DctB"/>
    <property type="match status" value="1"/>
</dbReference>
<evidence type="ECO:0000256" key="7">
    <source>
        <dbReference type="ARBA" id="ARBA00022692"/>
    </source>
</evidence>
<feature type="coiled-coil region" evidence="13">
    <location>
        <begin position="321"/>
        <end position="348"/>
    </location>
</feature>